<dbReference type="OrthoDB" id="5975812at2"/>
<feature type="coiled-coil region" evidence="1">
    <location>
        <begin position="38"/>
        <end position="96"/>
    </location>
</feature>
<organism evidence="3 4">
    <name type="scientific">Lacimicrobium alkaliphilum</name>
    <dbReference type="NCBI Taxonomy" id="1526571"/>
    <lineage>
        <taxon>Bacteria</taxon>
        <taxon>Pseudomonadati</taxon>
        <taxon>Pseudomonadota</taxon>
        <taxon>Gammaproteobacteria</taxon>
        <taxon>Alteromonadales</taxon>
        <taxon>Alteromonadaceae</taxon>
        <taxon>Lacimicrobium</taxon>
    </lineage>
</organism>
<reference evidence="3 4" key="1">
    <citation type="submission" date="2015-12" db="EMBL/GenBank/DDBJ databases">
        <title>Complete genome of Lacimicrobium alkaliphilum KCTC 32984.</title>
        <authorList>
            <person name="Kim S.-G."/>
            <person name="Lee Y.-J."/>
        </authorList>
    </citation>
    <scope>NUCLEOTIDE SEQUENCE [LARGE SCALE GENOMIC DNA]</scope>
    <source>
        <strain evidence="3 4">YelD216</strain>
    </source>
</reference>
<evidence type="ECO:0000313" key="3">
    <source>
        <dbReference type="EMBL" id="ALS98010.1"/>
    </source>
</evidence>
<keyword evidence="4" id="KW-1185">Reference proteome</keyword>
<dbReference type="Pfam" id="PF20531">
    <property type="entry name" value="DUF6746"/>
    <property type="match status" value="1"/>
</dbReference>
<keyword evidence="1" id="KW-0175">Coiled coil</keyword>
<feature type="chain" id="PRO_5006832129" description="Soluble cytochrome b562" evidence="2">
    <location>
        <begin position="22"/>
        <end position="125"/>
    </location>
</feature>
<evidence type="ECO:0000256" key="2">
    <source>
        <dbReference type="SAM" id="SignalP"/>
    </source>
</evidence>
<proteinExistence type="predicted"/>
<gene>
    <name evidence="3" type="ORF">AT746_06850</name>
</gene>
<protein>
    <recommendedName>
        <fullName evidence="5">Soluble cytochrome b562</fullName>
    </recommendedName>
</protein>
<sequence>MKKLLSLCLVLPLTFSASAMASEDKRPDHFKGESSENLQQAVANLSAYNQKLAAIIEKSELSLEDMAEIHQLTYTLENALQRMDKELDNIAETLEEVHLGSEHAAFDKVKKQGQEYLKKSSLLVK</sequence>
<evidence type="ECO:0000256" key="1">
    <source>
        <dbReference type="SAM" id="Coils"/>
    </source>
</evidence>
<evidence type="ECO:0008006" key="5">
    <source>
        <dbReference type="Google" id="ProtNLM"/>
    </source>
</evidence>
<dbReference type="InterPro" id="IPR046634">
    <property type="entry name" value="DUF6746"/>
</dbReference>
<dbReference type="KEGG" id="lal:AT746_06850"/>
<keyword evidence="2" id="KW-0732">Signal</keyword>
<dbReference type="RefSeq" id="WP_062478226.1">
    <property type="nucleotide sequence ID" value="NZ_CP013650.1"/>
</dbReference>
<name>A0A0U2RL40_9ALTE</name>
<dbReference type="AlphaFoldDB" id="A0A0U2RL40"/>
<accession>A0A0U2RL40</accession>
<evidence type="ECO:0000313" key="4">
    <source>
        <dbReference type="Proteomes" id="UP000068447"/>
    </source>
</evidence>
<feature type="signal peptide" evidence="2">
    <location>
        <begin position="1"/>
        <end position="21"/>
    </location>
</feature>
<dbReference type="Proteomes" id="UP000068447">
    <property type="component" value="Chromosome"/>
</dbReference>
<dbReference type="EMBL" id="CP013650">
    <property type="protein sequence ID" value="ALS98010.1"/>
    <property type="molecule type" value="Genomic_DNA"/>
</dbReference>